<name>A0A0A8YCX3_ARUDO</name>
<evidence type="ECO:0000313" key="1">
    <source>
        <dbReference type="EMBL" id="JAD23425.1"/>
    </source>
</evidence>
<protein>
    <submittedName>
        <fullName evidence="1">Uncharacterized protein</fullName>
    </submittedName>
</protein>
<reference evidence="1" key="2">
    <citation type="journal article" date="2015" name="Data Brief">
        <title>Shoot transcriptome of the giant reed, Arundo donax.</title>
        <authorList>
            <person name="Barrero R.A."/>
            <person name="Guerrero F.D."/>
            <person name="Moolhuijzen P."/>
            <person name="Goolsby J.A."/>
            <person name="Tidwell J."/>
            <person name="Bellgard S.E."/>
            <person name="Bellgard M.I."/>
        </authorList>
    </citation>
    <scope>NUCLEOTIDE SEQUENCE</scope>
    <source>
        <tissue evidence="1">Shoot tissue taken approximately 20 cm above the soil surface</tissue>
    </source>
</reference>
<sequence length="18" mass="2185">MELMRRKLEEACIQYLTG</sequence>
<reference evidence="1" key="1">
    <citation type="submission" date="2014-09" db="EMBL/GenBank/DDBJ databases">
        <authorList>
            <person name="Magalhaes I.L.F."/>
            <person name="Oliveira U."/>
            <person name="Santos F.R."/>
            <person name="Vidigal T.H.D.A."/>
            <person name="Brescovit A.D."/>
            <person name="Santos A.J."/>
        </authorList>
    </citation>
    <scope>NUCLEOTIDE SEQUENCE</scope>
    <source>
        <tissue evidence="1">Shoot tissue taken approximately 20 cm above the soil surface</tissue>
    </source>
</reference>
<dbReference type="EMBL" id="GBRH01274470">
    <property type="protein sequence ID" value="JAD23425.1"/>
    <property type="molecule type" value="Transcribed_RNA"/>
</dbReference>
<proteinExistence type="predicted"/>
<accession>A0A0A8YCX3</accession>
<dbReference type="AlphaFoldDB" id="A0A0A8YCX3"/>
<organism evidence="1">
    <name type="scientific">Arundo donax</name>
    <name type="common">Giant reed</name>
    <name type="synonym">Donax arundinaceus</name>
    <dbReference type="NCBI Taxonomy" id="35708"/>
    <lineage>
        <taxon>Eukaryota</taxon>
        <taxon>Viridiplantae</taxon>
        <taxon>Streptophyta</taxon>
        <taxon>Embryophyta</taxon>
        <taxon>Tracheophyta</taxon>
        <taxon>Spermatophyta</taxon>
        <taxon>Magnoliopsida</taxon>
        <taxon>Liliopsida</taxon>
        <taxon>Poales</taxon>
        <taxon>Poaceae</taxon>
        <taxon>PACMAD clade</taxon>
        <taxon>Arundinoideae</taxon>
        <taxon>Arundineae</taxon>
        <taxon>Arundo</taxon>
    </lineage>
</organism>